<dbReference type="KEGG" id="cic:CICLE_v10023697mg"/>
<feature type="compositionally biased region" description="Basic and acidic residues" evidence="7">
    <location>
        <begin position="182"/>
        <end position="191"/>
    </location>
</feature>
<dbReference type="AlphaFoldDB" id="V4TJ20"/>
<dbReference type="InParanoid" id="V4TJ20"/>
<dbReference type="InterPro" id="IPR044567">
    <property type="entry name" value="CLSY/DRD1"/>
</dbReference>
<evidence type="ECO:0000313" key="11">
    <source>
        <dbReference type="Proteomes" id="UP000030687"/>
    </source>
</evidence>
<evidence type="ECO:0000256" key="3">
    <source>
        <dbReference type="ARBA" id="ARBA00022801"/>
    </source>
</evidence>
<feature type="compositionally biased region" description="Basic and acidic residues" evidence="7">
    <location>
        <begin position="48"/>
        <end position="79"/>
    </location>
</feature>
<comment type="subcellular location">
    <subcellularLocation>
        <location evidence="1">Nucleus</location>
    </subcellularLocation>
</comment>
<evidence type="ECO:0000256" key="7">
    <source>
        <dbReference type="SAM" id="MobiDB-lite"/>
    </source>
</evidence>
<feature type="compositionally biased region" description="Acidic residues" evidence="7">
    <location>
        <begin position="107"/>
        <end position="116"/>
    </location>
</feature>
<dbReference type="eggNOG" id="KOG0390">
    <property type="taxonomic scope" value="Eukaryota"/>
</dbReference>
<dbReference type="InterPro" id="IPR049730">
    <property type="entry name" value="SNF2/RAD54-like_C"/>
</dbReference>
<feature type="compositionally biased region" description="Basic residues" evidence="7">
    <location>
        <begin position="1"/>
        <end position="11"/>
    </location>
</feature>
<dbReference type="GO" id="GO:0080188">
    <property type="term" value="P:gene silencing by siRNA-directed DNA methylation"/>
    <property type="evidence" value="ECO:0007669"/>
    <property type="project" value="InterPro"/>
</dbReference>
<evidence type="ECO:0000256" key="1">
    <source>
        <dbReference type="ARBA" id="ARBA00004123"/>
    </source>
</evidence>
<dbReference type="GO" id="GO:0005634">
    <property type="term" value="C:nucleus"/>
    <property type="evidence" value="ECO:0007669"/>
    <property type="project" value="UniProtKB-SubCell"/>
</dbReference>
<keyword evidence="3" id="KW-0378">Hydrolase</keyword>
<dbReference type="InterPro" id="IPR014001">
    <property type="entry name" value="Helicase_ATP-bd"/>
</dbReference>
<dbReference type="OrthoDB" id="2020972at2759"/>
<dbReference type="InterPro" id="IPR027417">
    <property type="entry name" value="P-loop_NTPase"/>
</dbReference>
<dbReference type="EMBL" id="KI536661">
    <property type="protein sequence ID" value="ESR53382.1"/>
    <property type="molecule type" value="Genomic_DNA"/>
</dbReference>
<accession>V4TJ20</accession>
<dbReference type="FunCoup" id="V4TJ20">
    <property type="interactions" value="128"/>
</dbReference>
<evidence type="ECO:0000313" key="10">
    <source>
        <dbReference type="EMBL" id="ESR53382.1"/>
    </source>
</evidence>
<dbReference type="SMART" id="SM00487">
    <property type="entry name" value="DEXDc"/>
    <property type="match status" value="1"/>
</dbReference>
<feature type="compositionally biased region" description="Low complexity" evidence="7">
    <location>
        <begin position="37"/>
        <end position="47"/>
    </location>
</feature>
<keyword evidence="4" id="KW-0347">Helicase</keyword>
<feature type="domain" description="Helicase C-terminal" evidence="9">
    <location>
        <begin position="727"/>
        <end position="919"/>
    </location>
</feature>
<evidence type="ECO:0000256" key="5">
    <source>
        <dbReference type="ARBA" id="ARBA00022840"/>
    </source>
</evidence>
<dbReference type="OMA" id="MESFNDM"/>
<dbReference type="Gene3D" id="3.40.50.10810">
    <property type="entry name" value="Tandem AAA-ATPase domain"/>
    <property type="match status" value="1"/>
</dbReference>
<organism evidence="10 11">
    <name type="scientific">Citrus clementina</name>
    <name type="common">Clementine</name>
    <name type="synonym">Citrus deliciosa x Citrus sinensis</name>
    <dbReference type="NCBI Taxonomy" id="85681"/>
    <lineage>
        <taxon>Eukaryota</taxon>
        <taxon>Viridiplantae</taxon>
        <taxon>Streptophyta</taxon>
        <taxon>Embryophyta</taxon>
        <taxon>Tracheophyta</taxon>
        <taxon>Spermatophyta</taxon>
        <taxon>Magnoliopsida</taxon>
        <taxon>eudicotyledons</taxon>
        <taxon>Gunneridae</taxon>
        <taxon>Pentapetalae</taxon>
        <taxon>rosids</taxon>
        <taxon>malvids</taxon>
        <taxon>Sapindales</taxon>
        <taxon>Rutaceae</taxon>
        <taxon>Aurantioideae</taxon>
        <taxon>Citrus</taxon>
    </lineage>
</organism>
<feature type="compositionally biased region" description="Basic and acidic residues" evidence="7">
    <location>
        <begin position="17"/>
        <end position="35"/>
    </location>
</feature>
<evidence type="ECO:0000256" key="2">
    <source>
        <dbReference type="ARBA" id="ARBA00022741"/>
    </source>
</evidence>
<feature type="domain" description="Helicase ATP-binding" evidence="8">
    <location>
        <begin position="401"/>
        <end position="592"/>
    </location>
</feature>
<evidence type="ECO:0000259" key="8">
    <source>
        <dbReference type="PROSITE" id="PS51192"/>
    </source>
</evidence>
<dbReference type="GO" id="GO:0005524">
    <property type="term" value="F:ATP binding"/>
    <property type="evidence" value="ECO:0007669"/>
    <property type="project" value="UniProtKB-KW"/>
</dbReference>
<protein>
    <submittedName>
        <fullName evidence="10">Uncharacterized protein</fullName>
    </submittedName>
</protein>
<dbReference type="SMART" id="SM00490">
    <property type="entry name" value="HELICc"/>
    <property type="match status" value="1"/>
</dbReference>
<keyword evidence="2" id="KW-0547">Nucleotide-binding</keyword>
<dbReference type="SUPFAM" id="SSF52540">
    <property type="entry name" value="P-loop containing nucleoside triphosphate hydrolases"/>
    <property type="match status" value="2"/>
</dbReference>
<dbReference type="Proteomes" id="UP000030687">
    <property type="component" value="Unassembled WGS sequence"/>
</dbReference>
<dbReference type="GO" id="GO:0004386">
    <property type="term" value="F:helicase activity"/>
    <property type="evidence" value="ECO:0007669"/>
    <property type="project" value="UniProtKB-KW"/>
</dbReference>
<feature type="compositionally biased region" description="Polar residues" evidence="7">
    <location>
        <begin position="195"/>
        <end position="211"/>
    </location>
</feature>
<feature type="region of interest" description="Disordered" evidence="7">
    <location>
        <begin position="1"/>
        <end position="236"/>
    </location>
</feature>
<dbReference type="PANTHER" id="PTHR45821">
    <property type="entry name" value="SNF2 DOMAIN-CONTAINING PROTEIN CLASSY 2-RELATED"/>
    <property type="match status" value="1"/>
</dbReference>
<feature type="compositionally biased region" description="Basic residues" evidence="7">
    <location>
        <begin position="165"/>
        <end position="181"/>
    </location>
</feature>
<dbReference type="Pfam" id="PF00271">
    <property type="entry name" value="Helicase_C"/>
    <property type="match status" value="1"/>
</dbReference>
<evidence type="ECO:0000256" key="4">
    <source>
        <dbReference type="ARBA" id="ARBA00022806"/>
    </source>
</evidence>
<dbReference type="Pfam" id="PF00176">
    <property type="entry name" value="SNF2-rel_dom"/>
    <property type="match status" value="1"/>
</dbReference>
<keyword evidence="5" id="KW-0067">ATP-binding</keyword>
<name>V4TJ20_CITCL</name>
<dbReference type="PROSITE" id="PS51194">
    <property type="entry name" value="HELICASE_CTER"/>
    <property type="match status" value="1"/>
</dbReference>
<dbReference type="PANTHER" id="PTHR45821:SF5">
    <property type="entry name" value="SNF2 DOMAIN-CONTAINING PROTEIN CLASSY 4"/>
    <property type="match status" value="1"/>
</dbReference>
<proteinExistence type="predicted"/>
<dbReference type="InterPro" id="IPR001650">
    <property type="entry name" value="Helicase_C-like"/>
</dbReference>
<reference evidence="10 11" key="1">
    <citation type="submission" date="2013-10" db="EMBL/GenBank/DDBJ databases">
        <authorList>
            <consortium name="International Citrus Genome Consortium"/>
            <person name="Jenkins J."/>
            <person name="Schmutz J."/>
            <person name="Prochnik S."/>
            <person name="Rokhsar D."/>
            <person name="Gmitter F."/>
            <person name="Ollitrault P."/>
            <person name="Machado M."/>
            <person name="Talon M."/>
            <person name="Wincker P."/>
            <person name="Jaillon O."/>
            <person name="Morgante M."/>
        </authorList>
    </citation>
    <scope>NUCLEOTIDE SEQUENCE</scope>
    <source>
        <strain evidence="11">cv. Clemenules</strain>
    </source>
</reference>
<feature type="compositionally biased region" description="Acidic residues" evidence="7">
    <location>
        <begin position="130"/>
        <end position="159"/>
    </location>
</feature>
<dbReference type="Gene3D" id="3.40.50.300">
    <property type="entry name" value="P-loop containing nucleotide triphosphate hydrolases"/>
    <property type="match status" value="1"/>
</dbReference>
<dbReference type="STRING" id="85681.V4TJ20"/>
<dbReference type="InterPro" id="IPR038718">
    <property type="entry name" value="SNF2-like_sf"/>
</dbReference>
<keyword evidence="11" id="KW-1185">Reference proteome</keyword>
<dbReference type="PROSITE" id="PS51192">
    <property type="entry name" value="HELICASE_ATP_BIND_1"/>
    <property type="match status" value="1"/>
</dbReference>
<dbReference type="GO" id="GO:0016787">
    <property type="term" value="F:hydrolase activity"/>
    <property type="evidence" value="ECO:0007669"/>
    <property type="project" value="UniProtKB-KW"/>
</dbReference>
<dbReference type="Gramene" id="ESR53382">
    <property type="protein sequence ID" value="ESR53382"/>
    <property type="gene ID" value="CICLE_v10023697mg"/>
</dbReference>
<dbReference type="CDD" id="cd18793">
    <property type="entry name" value="SF2_C_SNF"/>
    <property type="match status" value="1"/>
</dbReference>
<sequence length="939" mass="106551">MKRQPIAKRTRSQTNRMIEEKYKKLKENKGQEKYGAESSSSKVNESSSSKDDECVKGFEMDNVSDKEEKEEGTRSKQVDDDCGGFLSESESDNDGSDPLRPIIVDCCPEEDLDLDAENSSLGSKTTDEYVINDDYVDDDGDDDGEKEEEEERETDDESLLEARTKNKGKLKKSTKGKHNRELKHDHVERIILKSILNTEETPSEDYPSSSREVLRDEMSQSFNDDEESTPSEKSECDDGLGYLWAEMDFARKVSELHSTNSSILAENEAASSNEVETAKTRCQRGDHDLILNEEYGLYCTVCSYMKSIKDIDPPFATSPSRRAEWREYNNVDPSFLDDLNSRDSGFDSQSGCDPFTHAQGTVWELVPRDVRKKMFPHQHEGFEFIWKNIAGGIDLDELKNSTSTGGGNGCIISHAPGTGKTGLTLVFLQAYMKLHPRCRPVIIAPRSMLLTWEEEFKKWGIDIPFYNLNKPELSGKENNGAVALMDNRKRGRGKVGLIRYVKLYSWKMGTGILGLSYRLFEKLVSGDELSGILLDLPGLFVFDEGHTPRNDDTCMFKALSRIKTRRRIILSGTPFQNNFQELENTLSLVRQEFGEVLRTVRKSGHEKSKAKHASLISSIGRCANHRDDEKLKELKEKIAPFVNVHKGTVLQESLPGLRHSVVILQPDEFQKRLCKAVEGVKSFVELNYCVSLISVHPSLLPQQFFESFDVDSAKLARLKLDPEAGIKTRFLLILLELSTNEKVLVFSQYIEPLTLIMEQLRHRFNWREGQEVLYMDGKQDVKKRQSSINVLNDPSSQARIMLASTKACCEGINLVGASRVVLLDVVWNPFVERQAISRAYRLGQKRVVHVYHLITSETLEWDKLRRQARKVWWSNMVFPSSDGGGNDQTTASEPLEDKILEEMAQLYNNPSETLINAIIPQPKETELIETFGEFLNKSS</sequence>
<evidence type="ECO:0000256" key="6">
    <source>
        <dbReference type="ARBA" id="ARBA00023242"/>
    </source>
</evidence>
<keyword evidence="6" id="KW-0539">Nucleus</keyword>
<dbReference type="InterPro" id="IPR000330">
    <property type="entry name" value="SNF2_N"/>
</dbReference>
<evidence type="ECO:0000259" key="9">
    <source>
        <dbReference type="PROSITE" id="PS51194"/>
    </source>
</evidence>
<gene>
    <name evidence="10" type="ORF">CICLE_v10023697mg</name>
</gene>